<evidence type="ECO:0000313" key="5">
    <source>
        <dbReference type="EMBL" id="RWX51779.1"/>
    </source>
</evidence>
<comment type="pathway">
    <text evidence="4">Metabolic intermediate biosynthesis; chorismate biosynthesis; chorismate from D-erythrose 4-phosphate and phosphoenolpyruvate: step 3/7.</text>
</comment>
<dbReference type="EMBL" id="MTKS01000082">
    <property type="protein sequence ID" value="RWX51779.1"/>
    <property type="molecule type" value="Genomic_DNA"/>
</dbReference>
<keyword evidence="6" id="KW-1185">Reference proteome</keyword>
<feature type="active site" description="Schiff-base intermediate with substrate" evidence="4">
    <location>
        <position position="157"/>
    </location>
</feature>
<dbReference type="Proteomes" id="UP000288892">
    <property type="component" value="Unassembled WGS sequence"/>
</dbReference>
<evidence type="ECO:0000256" key="4">
    <source>
        <dbReference type="HAMAP-Rule" id="MF_00214"/>
    </source>
</evidence>
<dbReference type="HAMAP" id="MF_00214">
    <property type="entry name" value="AroD"/>
    <property type="match status" value="1"/>
</dbReference>
<feature type="binding site" evidence="4">
    <location>
        <position position="219"/>
    </location>
    <ligand>
        <name>3-dehydroquinate</name>
        <dbReference type="ChEBI" id="CHEBI:32364"/>
    </ligand>
</feature>
<evidence type="ECO:0000313" key="6">
    <source>
        <dbReference type="Proteomes" id="UP000288892"/>
    </source>
</evidence>
<keyword evidence="4" id="KW-0057">Aromatic amino acid biosynthesis</keyword>
<dbReference type="Gene3D" id="3.20.20.70">
    <property type="entry name" value="Aldolase class I"/>
    <property type="match status" value="1"/>
</dbReference>
<dbReference type="GO" id="GO:0009073">
    <property type="term" value="P:aromatic amino acid family biosynthetic process"/>
    <property type="evidence" value="ECO:0007669"/>
    <property type="project" value="UniProtKB-KW"/>
</dbReference>
<keyword evidence="4" id="KW-0028">Amino-acid biosynthesis</keyword>
<accession>A0A444JFB2</accession>
<comment type="similarity">
    <text evidence="4">Belongs to the type-I 3-dehydroquinase family.</text>
</comment>
<evidence type="ECO:0000256" key="2">
    <source>
        <dbReference type="ARBA" id="ARBA00023239"/>
    </source>
</evidence>
<comment type="caution">
    <text evidence="5">The sequence shown here is derived from an EMBL/GenBank/DDBJ whole genome shotgun (WGS) entry which is preliminary data.</text>
</comment>
<reference evidence="5 6" key="1">
    <citation type="submission" date="2017-01" db="EMBL/GenBank/DDBJ databases">
        <title>The cable genome- insights into the physiology and evolution of filamentous bacteria capable of sulfide oxidation via long distance electron transfer.</title>
        <authorList>
            <person name="Schreiber L."/>
            <person name="Bjerg J.T."/>
            <person name="Boggild A."/>
            <person name="Van De Vossenberg J."/>
            <person name="Meysman F."/>
            <person name="Nielsen L.P."/>
            <person name="Schramm A."/>
            <person name="Kjeldsen K.U."/>
        </authorList>
    </citation>
    <scope>NUCLEOTIDE SEQUENCE [LARGE SCALE GENOMIC DNA]</scope>
    <source>
        <strain evidence="5">A5</strain>
    </source>
</reference>
<keyword evidence="3 4" id="KW-0704">Schiff base</keyword>
<protein>
    <recommendedName>
        <fullName evidence="4">3-dehydroquinate dehydratase</fullName>
        <shortName evidence="4">3-dehydroquinase</shortName>
        <ecNumber evidence="4">4.2.1.10</ecNumber>
    </recommendedName>
    <alternativeName>
        <fullName evidence="4">Type I DHQase</fullName>
    </alternativeName>
    <alternativeName>
        <fullName evidence="4">Type I dehydroquinase</fullName>
        <shortName evidence="4">DHQ1</shortName>
    </alternativeName>
</protein>
<dbReference type="PANTHER" id="PTHR43699:SF1">
    <property type="entry name" value="3-DEHYDROQUINATE DEHYDRATASE"/>
    <property type="match status" value="1"/>
</dbReference>
<dbReference type="GO" id="GO:0009423">
    <property type="term" value="P:chorismate biosynthetic process"/>
    <property type="evidence" value="ECO:0007669"/>
    <property type="project" value="UniProtKB-UniRule"/>
</dbReference>
<dbReference type="EC" id="4.2.1.10" evidence="4"/>
<dbReference type="NCBIfam" id="TIGR01093">
    <property type="entry name" value="aroD"/>
    <property type="match status" value="1"/>
</dbReference>
<evidence type="ECO:0000256" key="1">
    <source>
        <dbReference type="ARBA" id="ARBA00001864"/>
    </source>
</evidence>
<name>A0A444JFB2_9BACT</name>
<feature type="binding site" evidence="4">
    <location>
        <position position="223"/>
    </location>
    <ligand>
        <name>3-dehydroquinate</name>
        <dbReference type="ChEBI" id="CHEBI:32364"/>
    </ligand>
</feature>
<dbReference type="InterPro" id="IPR013785">
    <property type="entry name" value="Aldolase_TIM"/>
</dbReference>
<comment type="catalytic activity">
    <reaction evidence="1 4">
        <text>3-dehydroquinate = 3-dehydroshikimate + H2O</text>
        <dbReference type="Rhea" id="RHEA:21096"/>
        <dbReference type="ChEBI" id="CHEBI:15377"/>
        <dbReference type="ChEBI" id="CHEBI:16630"/>
        <dbReference type="ChEBI" id="CHEBI:32364"/>
        <dbReference type="EC" id="4.2.1.10"/>
    </reaction>
</comment>
<comment type="function">
    <text evidence="4">Involved in the third step of the chorismate pathway, which leads to the biosynthesis of aromatic amino acids. Catalyzes the cis-dehydration of 3-dehydroquinate (DHQ) and introduces the first double bond of the aromatic ring to yield 3-dehydroshikimate.</text>
</comment>
<dbReference type="InterPro" id="IPR001381">
    <property type="entry name" value="DHquinase_I"/>
</dbReference>
<comment type="subunit">
    <text evidence="4">Homodimer.</text>
</comment>
<dbReference type="UniPathway" id="UPA00053">
    <property type="reaction ID" value="UER00086"/>
</dbReference>
<dbReference type="GO" id="GO:0046279">
    <property type="term" value="P:3,4-dihydroxybenzoate biosynthetic process"/>
    <property type="evidence" value="ECO:0007669"/>
    <property type="project" value="UniProtKB-ARBA"/>
</dbReference>
<feature type="binding site" evidence="4">
    <location>
        <begin position="36"/>
        <end position="38"/>
    </location>
    <ligand>
        <name>3-dehydroquinate</name>
        <dbReference type="ChEBI" id="CHEBI:32364"/>
    </ligand>
</feature>
<dbReference type="GO" id="GO:0008652">
    <property type="term" value="P:amino acid biosynthetic process"/>
    <property type="evidence" value="ECO:0007669"/>
    <property type="project" value="UniProtKB-KW"/>
</dbReference>
<gene>
    <name evidence="4" type="primary">aroD</name>
    <name evidence="5" type="ORF">VU01_10824</name>
</gene>
<feature type="binding site" evidence="4">
    <location>
        <position position="198"/>
    </location>
    <ligand>
        <name>3-dehydroquinate</name>
        <dbReference type="ChEBI" id="CHEBI:32364"/>
    </ligand>
</feature>
<feature type="binding site" evidence="4">
    <location>
        <position position="63"/>
    </location>
    <ligand>
        <name>3-dehydroquinate</name>
        <dbReference type="ChEBI" id="CHEBI:32364"/>
    </ligand>
</feature>
<organism evidence="5 6">
    <name type="scientific">Candidatus Electrothrix marina</name>
    <dbReference type="NCBI Taxonomy" id="1859130"/>
    <lineage>
        <taxon>Bacteria</taxon>
        <taxon>Pseudomonadati</taxon>
        <taxon>Thermodesulfobacteriota</taxon>
        <taxon>Desulfobulbia</taxon>
        <taxon>Desulfobulbales</taxon>
        <taxon>Desulfobulbaceae</taxon>
        <taxon>Candidatus Electrothrix</taxon>
    </lineage>
</organism>
<dbReference type="PANTHER" id="PTHR43699">
    <property type="entry name" value="3-DEHYDROQUINATE DEHYDRATASE"/>
    <property type="match status" value="1"/>
</dbReference>
<sequence length="239" mass="25658">MAQMTRGKICVSLAGGDVAALAAQAGQVADRADVIEVRLDSMQHPDVAACCAALDTPLLFTNRPSWEGGAFDRSEEQRIEPLLEAVQQQAAYVDCELRAESSLRGQLLEAMSGGPTRMILSWHNFEATPPQAELEDVLAQMVESGAHTDNTGKIVGKIVTTAHSPEDALRVLRLQEQAKAANFPLSCFCMGEPGRITRLATLYLGGYMTYACLNNSQVTAPGQLSLEQLQELTALLVAA</sequence>
<evidence type="ECO:0000256" key="3">
    <source>
        <dbReference type="ARBA" id="ARBA00023270"/>
    </source>
</evidence>
<feature type="binding site" evidence="4">
    <location>
        <position position="12"/>
    </location>
    <ligand>
        <name>3-dehydroquinate</name>
        <dbReference type="ChEBI" id="CHEBI:32364"/>
    </ligand>
</feature>
<keyword evidence="2 4" id="KW-0456">Lyase</keyword>
<dbReference type="Pfam" id="PF01487">
    <property type="entry name" value="DHquinase_I"/>
    <property type="match status" value="1"/>
</dbReference>
<dbReference type="CDD" id="cd00502">
    <property type="entry name" value="DHQase_I"/>
    <property type="match status" value="1"/>
</dbReference>
<dbReference type="SUPFAM" id="SSF51569">
    <property type="entry name" value="Aldolase"/>
    <property type="match status" value="1"/>
</dbReference>
<feature type="active site" description="Proton donor/acceptor" evidence="4">
    <location>
        <position position="123"/>
    </location>
</feature>
<dbReference type="AlphaFoldDB" id="A0A444JFB2"/>
<proteinExistence type="inferred from homology"/>
<dbReference type="InterPro" id="IPR050146">
    <property type="entry name" value="Type-I_3-dehydroquinase"/>
</dbReference>
<dbReference type="GO" id="GO:0003855">
    <property type="term" value="F:3-dehydroquinate dehydratase activity"/>
    <property type="evidence" value="ECO:0007669"/>
    <property type="project" value="UniProtKB-UniRule"/>
</dbReference>